<dbReference type="RefSeq" id="XP_073975068.1">
    <property type="nucleotide sequence ID" value="XM_074118967.1"/>
</dbReference>
<protein>
    <submittedName>
        <fullName evidence="3">WD_REPEATS_REGION domain-containing protein</fullName>
    </submittedName>
</protein>
<dbReference type="GeneID" id="141449479"/>
<dbReference type="PANTHER" id="PTHR46853">
    <property type="entry name" value="METHYLOSOME PROTEIN 50"/>
    <property type="match status" value="1"/>
</dbReference>
<dbReference type="GO" id="GO:0007309">
    <property type="term" value="P:oocyte axis specification"/>
    <property type="evidence" value="ECO:0007669"/>
    <property type="project" value="TreeGrafter"/>
</dbReference>
<dbReference type="STRING" id="13249.T1HNQ7"/>
<dbReference type="SUPFAM" id="SSF50978">
    <property type="entry name" value="WD40 repeat-like"/>
    <property type="match status" value="1"/>
</dbReference>
<comment type="subcellular location">
    <subcellularLocation>
        <location evidence="1">Cytoplasm</location>
    </subcellularLocation>
</comment>
<dbReference type="OMA" id="QMGCNAS"/>
<evidence type="ECO:0000313" key="4">
    <source>
        <dbReference type="Proteomes" id="UP000015103"/>
    </source>
</evidence>
<dbReference type="InParanoid" id="T1HNQ7"/>
<dbReference type="HOGENOM" id="CLU_051285_0_0_1"/>
<dbReference type="InterPro" id="IPR015943">
    <property type="entry name" value="WD40/YVTN_repeat-like_dom_sf"/>
</dbReference>
<dbReference type="InterPro" id="IPR052139">
    <property type="entry name" value="Methylosome_Comp_WDR77"/>
</dbReference>
<sequence>MTLIMEVSAQDRIQESGDSKPYNFSVVPFRIEQHLEFIDISEDGYLLLGSSNLVLNYWNGSLWYFKDADLAPEKERSLTGHGCDYSIACGKFLDSREKVIVGDDSGAITVYFITTFENDTIHVIPQMTSLHHDSSITALSVTSSKAQSVSAGNDLAINIWDNETLVSEFKYMPAHTRTITCVMTSPEESSSVFASSSLDGSALLWDRRMNKAACSIKQTQNYGLTALSWKNSNEIAIGSQAGNVAVTDIRAKKDIIAEPVMDCSIHNIIFDNNRGLLGVCGDSTSVKVWDPESKNVVYTDERHTGLVRGLAWHPKSQKLYSCGFDKQIFSHQVTTLES</sequence>
<proteinExistence type="predicted"/>
<dbReference type="InterPro" id="IPR036322">
    <property type="entry name" value="WD40_repeat_dom_sf"/>
</dbReference>
<dbReference type="GO" id="GO:0034709">
    <property type="term" value="C:methylosome"/>
    <property type="evidence" value="ECO:0007669"/>
    <property type="project" value="TreeGrafter"/>
</dbReference>
<dbReference type="Pfam" id="PF00400">
    <property type="entry name" value="WD40"/>
    <property type="match status" value="2"/>
</dbReference>
<dbReference type="PROSITE" id="PS50082">
    <property type="entry name" value="WD_REPEATS_2"/>
    <property type="match status" value="2"/>
</dbReference>
<evidence type="ECO:0000256" key="1">
    <source>
        <dbReference type="ARBA" id="ARBA00004496"/>
    </source>
</evidence>
<evidence type="ECO:0000313" key="3">
    <source>
        <dbReference type="EnsemblMetazoa" id="RPRC005681-PA"/>
    </source>
</evidence>
<organism evidence="3 4">
    <name type="scientific">Rhodnius prolixus</name>
    <name type="common">Triatomid bug</name>
    <dbReference type="NCBI Taxonomy" id="13249"/>
    <lineage>
        <taxon>Eukaryota</taxon>
        <taxon>Metazoa</taxon>
        <taxon>Ecdysozoa</taxon>
        <taxon>Arthropoda</taxon>
        <taxon>Hexapoda</taxon>
        <taxon>Insecta</taxon>
        <taxon>Pterygota</taxon>
        <taxon>Neoptera</taxon>
        <taxon>Paraneoptera</taxon>
        <taxon>Hemiptera</taxon>
        <taxon>Heteroptera</taxon>
        <taxon>Panheteroptera</taxon>
        <taxon>Cimicomorpha</taxon>
        <taxon>Reduviidae</taxon>
        <taxon>Triatominae</taxon>
        <taxon>Rhodnius</taxon>
    </lineage>
</organism>
<accession>T1HNQ7</accession>
<dbReference type="Proteomes" id="UP000015103">
    <property type="component" value="Unassembled WGS sequence"/>
</dbReference>
<dbReference type="EnsemblMetazoa" id="RPRC005681-RA">
    <property type="protein sequence ID" value="RPRC005681-PA"/>
    <property type="gene ID" value="RPRC005681"/>
</dbReference>
<name>T1HNQ7_RHOPR</name>
<dbReference type="VEuPathDB" id="VectorBase:RPRC005681"/>
<dbReference type="eggNOG" id="KOG0284">
    <property type="taxonomic scope" value="Eukaryota"/>
</dbReference>
<dbReference type="InterPro" id="IPR001680">
    <property type="entry name" value="WD40_rpt"/>
</dbReference>
<dbReference type="SMART" id="SM00320">
    <property type="entry name" value="WD40"/>
    <property type="match status" value="6"/>
</dbReference>
<keyword evidence="4" id="KW-1185">Reference proteome</keyword>
<keyword evidence="2" id="KW-0963">Cytoplasm</keyword>
<reference evidence="3" key="1">
    <citation type="submission" date="2015-05" db="UniProtKB">
        <authorList>
            <consortium name="EnsemblMetazoa"/>
        </authorList>
    </citation>
    <scope>IDENTIFICATION</scope>
</reference>
<dbReference type="Gene3D" id="2.130.10.10">
    <property type="entry name" value="YVTN repeat-like/Quinoprotein amine dehydrogenase"/>
    <property type="match status" value="1"/>
</dbReference>
<dbReference type="PANTHER" id="PTHR46853:SF1">
    <property type="entry name" value="METHYLOSOME PROTEIN 50"/>
    <property type="match status" value="1"/>
</dbReference>
<dbReference type="EMBL" id="ACPB03010543">
    <property type="status" value="NOT_ANNOTATED_CDS"/>
    <property type="molecule type" value="Genomic_DNA"/>
</dbReference>
<dbReference type="AlphaFoldDB" id="T1HNQ7"/>
<evidence type="ECO:0000256" key="2">
    <source>
        <dbReference type="ARBA" id="ARBA00022490"/>
    </source>
</evidence>